<keyword evidence="1 4" id="KW-0489">Methyltransferase</keyword>
<dbReference type="Gene3D" id="3.90.120.10">
    <property type="entry name" value="DNA Methylase, subunit A, domain 2"/>
    <property type="match status" value="1"/>
</dbReference>
<dbReference type="InterPro" id="IPR001525">
    <property type="entry name" value="C5_MeTfrase"/>
</dbReference>
<dbReference type="Pfam" id="PF00145">
    <property type="entry name" value="DNA_methylase"/>
    <property type="match status" value="1"/>
</dbReference>
<accession>A0ABU3H5J7</accession>
<protein>
    <submittedName>
        <fullName evidence="4">Site-specific DNA-cytosine methylase</fullName>
    </submittedName>
</protein>
<evidence type="ECO:0000256" key="1">
    <source>
        <dbReference type="ARBA" id="ARBA00022603"/>
    </source>
</evidence>
<name>A0ABU3H5J7_9BACL</name>
<evidence type="ECO:0000256" key="2">
    <source>
        <dbReference type="ARBA" id="ARBA00022679"/>
    </source>
</evidence>
<comment type="caution">
    <text evidence="4">The sequence shown here is derived from an EMBL/GenBank/DDBJ whole genome shotgun (WGS) entry which is preliminary data.</text>
</comment>
<reference evidence="4 5" key="1">
    <citation type="submission" date="2023-07" db="EMBL/GenBank/DDBJ databases">
        <title>Genomic Encyclopedia of Type Strains, Phase IV (KMG-IV): sequencing the most valuable type-strain genomes for metagenomic binning, comparative biology and taxonomic classification.</title>
        <authorList>
            <person name="Goeker M."/>
        </authorList>
    </citation>
    <scope>NUCLEOTIDE SEQUENCE [LARGE SCALE GENOMIC DNA]</scope>
    <source>
        <strain evidence="4 5">T98</strain>
    </source>
</reference>
<organism evidence="4 5">
    <name type="scientific">Paenibacillus forsythiae</name>
    <dbReference type="NCBI Taxonomy" id="365616"/>
    <lineage>
        <taxon>Bacteria</taxon>
        <taxon>Bacillati</taxon>
        <taxon>Bacillota</taxon>
        <taxon>Bacilli</taxon>
        <taxon>Bacillales</taxon>
        <taxon>Paenibacillaceae</taxon>
        <taxon>Paenibacillus</taxon>
    </lineage>
</organism>
<dbReference type="GO" id="GO:0008168">
    <property type="term" value="F:methyltransferase activity"/>
    <property type="evidence" value="ECO:0007669"/>
    <property type="project" value="UniProtKB-KW"/>
</dbReference>
<proteinExistence type="predicted"/>
<dbReference type="GO" id="GO:0032259">
    <property type="term" value="P:methylation"/>
    <property type="evidence" value="ECO:0007669"/>
    <property type="project" value="UniProtKB-KW"/>
</dbReference>
<gene>
    <name evidence="4" type="ORF">J2Z22_001613</name>
</gene>
<dbReference type="SUPFAM" id="SSF53335">
    <property type="entry name" value="S-adenosyl-L-methionine-dependent methyltransferases"/>
    <property type="match status" value="1"/>
</dbReference>
<dbReference type="RefSeq" id="WP_312000929.1">
    <property type="nucleotide sequence ID" value="NZ_JAUSUY010000005.1"/>
</dbReference>
<keyword evidence="2" id="KW-0808">Transferase</keyword>
<dbReference type="Gene3D" id="3.40.50.150">
    <property type="entry name" value="Vaccinia Virus protein VP39"/>
    <property type="match status" value="1"/>
</dbReference>
<sequence length="681" mass="74154">MTLTDNIQYKTAAVLFGGIGGESAGLLQSQVEYGGQLYKFKLLCSIDSDPVACRNHDLITGEQTAVCMDLFQRWQYEAWHGHQPPPDWREMTAWDIWQAFKEQVPFFLFSSPPCKGLSGLLPQGKAASEQYQALNYLTVHGLELALRACEEYGGAMPAVIQLENVPRISSRGKSLLRKITKLLEKYGYAISIRADHNLGEIGGLGQNRVRFLILARHEAQIPNVIYYPERKPLRSIGDVIGPLPSPGDTEAGGPLHRLPRLQWKTWMRLALIPAGGDWRDLNKVDWQNLRVVHEPRRGAYEVADWNETSRAVTSTAGPGRSNGVTAVSDPRLQINGAGKTNILRIQPVDDPSVCVTGAAGPYQGGACVADPTLPDRPGRHPAQYRIVRADEAAPCVTGSRLGSGAIAVADPNVNGRNGQRRGNGYLVRGFDEHALTITGEDSLGSGAQSVSDPRVNTKLHPDCYGVQDWEASAKTVRSANRIMQAAGSIADPRIPDRPGRYTDKYRMQDIKDPAATVTGSTDVQSGAQLIADPRIKCAPRADSYGVQDWMEPAKTVIGSADIHAAAAAVADPRIPADKEQGVWMIIAQDGTWHRPLTTYELAMLQSFPRFLPDGRPFQLEGCSDAKAREYIGNAVPRDAAEAMGNVILLAAAEAEAGISFQLSWNPVWVSPDEAPRPALVN</sequence>
<keyword evidence="3" id="KW-0680">Restriction system</keyword>
<evidence type="ECO:0000313" key="5">
    <source>
        <dbReference type="Proteomes" id="UP001248709"/>
    </source>
</evidence>
<dbReference type="InterPro" id="IPR029063">
    <property type="entry name" value="SAM-dependent_MTases_sf"/>
</dbReference>
<evidence type="ECO:0000256" key="3">
    <source>
        <dbReference type="ARBA" id="ARBA00022747"/>
    </source>
</evidence>
<keyword evidence="5" id="KW-1185">Reference proteome</keyword>
<evidence type="ECO:0000313" key="4">
    <source>
        <dbReference type="EMBL" id="MDT3426093.1"/>
    </source>
</evidence>
<dbReference type="Proteomes" id="UP001248709">
    <property type="component" value="Unassembled WGS sequence"/>
</dbReference>
<dbReference type="EMBL" id="JAUSUY010000005">
    <property type="protein sequence ID" value="MDT3426093.1"/>
    <property type="molecule type" value="Genomic_DNA"/>
</dbReference>